<comment type="function">
    <text evidence="10">Cell wall formation. Catalyzes the transfer of a GlcNAc subunit on undecaprenyl-pyrophosphoryl-MurNAc-pentapeptide (lipid intermediate I) to form undecaprenyl-pyrophosphoryl-MurNAc-(pentapeptide)GlcNAc (lipid intermediate II).</text>
</comment>
<dbReference type="GO" id="GO:0008360">
    <property type="term" value="P:regulation of cell shape"/>
    <property type="evidence" value="ECO:0007669"/>
    <property type="project" value="UniProtKB-KW"/>
</dbReference>
<dbReference type="PANTHER" id="PTHR21015">
    <property type="entry name" value="UDP-N-ACETYLGLUCOSAMINE--N-ACETYLMURAMYL-(PENTAPEPTIDE) PYROPHOSPHORYL-UNDECAPRENOL N-ACETYLGLUCOSAMINE TRANSFERASE 1"/>
    <property type="match status" value="1"/>
</dbReference>
<feature type="binding site" evidence="10">
    <location>
        <begin position="13"/>
        <end position="15"/>
    </location>
    <ligand>
        <name>UDP-N-acetyl-alpha-D-glucosamine</name>
        <dbReference type="ChEBI" id="CHEBI:57705"/>
    </ligand>
</feature>
<evidence type="ECO:0000259" key="11">
    <source>
        <dbReference type="Pfam" id="PF03033"/>
    </source>
</evidence>
<dbReference type="SUPFAM" id="SSF53756">
    <property type="entry name" value="UDP-Glycosyltransferase/glycogen phosphorylase"/>
    <property type="match status" value="1"/>
</dbReference>
<dbReference type="CDD" id="cd03785">
    <property type="entry name" value="GT28_MurG"/>
    <property type="match status" value="1"/>
</dbReference>
<comment type="caution">
    <text evidence="10">Lacks conserved residue(s) required for the propagation of feature annotation.</text>
</comment>
<evidence type="ECO:0000313" key="13">
    <source>
        <dbReference type="EMBL" id="QDU32666.1"/>
    </source>
</evidence>
<feature type="domain" description="Glycosyltransferase family 28 N-terminal" evidence="11">
    <location>
        <begin position="6"/>
        <end position="144"/>
    </location>
</feature>
<keyword evidence="8 10" id="KW-0131">Cell cycle</keyword>
<evidence type="ECO:0000259" key="12">
    <source>
        <dbReference type="Pfam" id="PF04101"/>
    </source>
</evidence>
<dbReference type="AlphaFoldDB" id="A0A517YR07"/>
<dbReference type="InterPro" id="IPR006009">
    <property type="entry name" value="GlcNAc_MurG"/>
</dbReference>
<keyword evidence="5 10" id="KW-0133">Cell shape</keyword>
<protein>
    <recommendedName>
        <fullName evidence="10">UDP-N-acetylglucosamine--N-acetylmuramyl-(pentapeptide) pyrophosphoryl-undecaprenol N-acetylglucosamine transferase</fullName>
        <ecNumber evidence="10">2.4.1.227</ecNumber>
    </recommendedName>
    <alternativeName>
        <fullName evidence="10">Undecaprenyl-PP-MurNAc-pentapeptide-UDPGlcNAc GlcNAc transferase</fullName>
    </alternativeName>
</protein>
<dbReference type="GO" id="GO:0050511">
    <property type="term" value="F:undecaprenyldiphospho-muramoylpentapeptide beta-N-acetylglucosaminyltransferase activity"/>
    <property type="evidence" value="ECO:0007669"/>
    <property type="project" value="UniProtKB-UniRule"/>
</dbReference>
<dbReference type="GO" id="GO:0009252">
    <property type="term" value="P:peptidoglycan biosynthetic process"/>
    <property type="evidence" value="ECO:0007669"/>
    <property type="project" value="UniProtKB-UniRule"/>
</dbReference>
<comment type="subcellular location">
    <subcellularLocation>
        <location evidence="10">Cell membrane</location>
        <topology evidence="10">Peripheral membrane protein</topology>
        <orientation evidence="10">Cytoplasmic side</orientation>
    </subcellularLocation>
</comment>
<dbReference type="Proteomes" id="UP000317369">
    <property type="component" value="Chromosome"/>
</dbReference>
<comment type="pathway">
    <text evidence="10">Cell wall biogenesis; peptidoglycan biosynthesis.</text>
</comment>
<dbReference type="GO" id="GO:0005886">
    <property type="term" value="C:plasma membrane"/>
    <property type="evidence" value="ECO:0007669"/>
    <property type="project" value="UniProtKB-SubCell"/>
</dbReference>
<evidence type="ECO:0000256" key="9">
    <source>
        <dbReference type="ARBA" id="ARBA00023316"/>
    </source>
</evidence>
<feature type="binding site" evidence="10">
    <location>
        <position position="194"/>
    </location>
    <ligand>
        <name>UDP-N-acetyl-alpha-D-glucosamine</name>
        <dbReference type="ChEBI" id="CHEBI:57705"/>
    </ligand>
</feature>
<evidence type="ECO:0000256" key="7">
    <source>
        <dbReference type="ARBA" id="ARBA00023136"/>
    </source>
</evidence>
<dbReference type="InterPro" id="IPR004276">
    <property type="entry name" value="GlycoTrans_28_N"/>
</dbReference>
<name>A0A517YR07_9BACT</name>
<keyword evidence="4 10" id="KW-0808">Transferase</keyword>
<feature type="domain" description="Glycosyl transferase family 28 C-terminal" evidence="12">
    <location>
        <begin position="187"/>
        <end position="345"/>
    </location>
</feature>
<evidence type="ECO:0000256" key="10">
    <source>
        <dbReference type="HAMAP-Rule" id="MF_00033"/>
    </source>
</evidence>
<keyword evidence="2 10" id="KW-0132">Cell division</keyword>
<evidence type="ECO:0000256" key="3">
    <source>
        <dbReference type="ARBA" id="ARBA00022676"/>
    </source>
</evidence>
<organism evidence="13 14">
    <name type="scientific">Poriferisphaera corsica</name>
    <dbReference type="NCBI Taxonomy" id="2528020"/>
    <lineage>
        <taxon>Bacteria</taxon>
        <taxon>Pseudomonadati</taxon>
        <taxon>Planctomycetota</taxon>
        <taxon>Phycisphaerae</taxon>
        <taxon>Phycisphaerales</taxon>
        <taxon>Phycisphaeraceae</taxon>
        <taxon>Poriferisphaera</taxon>
    </lineage>
</organism>
<dbReference type="GO" id="GO:0051991">
    <property type="term" value="F:UDP-N-acetyl-D-glucosamine:N-acetylmuramoyl-L-alanyl-D-glutamyl-meso-2,6-diaminopimelyl-D-alanyl-D-alanine-diphosphoundecaprenol 4-beta-N-acetylglucosaminlytransferase activity"/>
    <property type="evidence" value="ECO:0007669"/>
    <property type="project" value="RHEA"/>
</dbReference>
<evidence type="ECO:0000256" key="4">
    <source>
        <dbReference type="ARBA" id="ARBA00022679"/>
    </source>
</evidence>
<dbReference type="Pfam" id="PF04101">
    <property type="entry name" value="Glyco_tran_28_C"/>
    <property type="match status" value="1"/>
</dbReference>
<dbReference type="Gene3D" id="3.40.50.2000">
    <property type="entry name" value="Glycogen Phosphorylase B"/>
    <property type="match status" value="2"/>
</dbReference>
<dbReference type="HAMAP" id="MF_00033">
    <property type="entry name" value="MurG"/>
    <property type="match status" value="1"/>
</dbReference>
<keyword evidence="3 10" id="KW-0328">Glycosyltransferase</keyword>
<feature type="binding site" evidence="10">
    <location>
        <position position="296"/>
    </location>
    <ligand>
        <name>UDP-N-acetyl-alpha-D-glucosamine</name>
        <dbReference type="ChEBI" id="CHEBI:57705"/>
    </ligand>
</feature>
<dbReference type="Pfam" id="PF03033">
    <property type="entry name" value="Glyco_transf_28"/>
    <property type="match status" value="1"/>
</dbReference>
<accession>A0A517YR07</accession>
<comment type="similarity">
    <text evidence="10">Belongs to the glycosyltransferase 28 family. MurG subfamily.</text>
</comment>
<dbReference type="RefSeq" id="WP_145074607.1">
    <property type="nucleotide sequence ID" value="NZ_CP036425.1"/>
</dbReference>
<keyword evidence="1 10" id="KW-1003">Cell membrane</keyword>
<dbReference type="GO" id="GO:0005975">
    <property type="term" value="P:carbohydrate metabolic process"/>
    <property type="evidence" value="ECO:0007669"/>
    <property type="project" value="InterPro"/>
</dbReference>
<comment type="catalytic activity">
    <reaction evidence="10">
        <text>di-trans,octa-cis-undecaprenyl diphospho-N-acetyl-alpha-D-muramoyl-L-alanyl-D-glutamyl-meso-2,6-diaminopimeloyl-D-alanyl-D-alanine + UDP-N-acetyl-alpha-D-glucosamine = di-trans,octa-cis-undecaprenyl diphospho-[N-acetyl-alpha-D-glucosaminyl-(1-&gt;4)]-N-acetyl-alpha-D-muramoyl-L-alanyl-D-glutamyl-meso-2,6-diaminopimeloyl-D-alanyl-D-alanine + UDP + H(+)</text>
        <dbReference type="Rhea" id="RHEA:31227"/>
        <dbReference type="ChEBI" id="CHEBI:15378"/>
        <dbReference type="ChEBI" id="CHEBI:57705"/>
        <dbReference type="ChEBI" id="CHEBI:58223"/>
        <dbReference type="ChEBI" id="CHEBI:61387"/>
        <dbReference type="ChEBI" id="CHEBI:61388"/>
        <dbReference type="EC" id="2.4.1.227"/>
    </reaction>
</comment>
<evidence type="ECO:0000256" key="6">
    <source>
        <dbReference type="ARBA" id="ARBA00022984"/>
    </source>
</evidence>
<reference evidence="13 14" key="1">
    <citation type="submission" date="2019-02" db="EMBL/GenBank/DDBJ databases">
        <title>Deep-cultivation of Planctomycetes and their phenomic and genomic characterization uncovers novel biology.</title>
        <authorList>
            <person name="Wiegand S."/>
            <person name="Jogler M."/>
            <person name="Boedeker C."/>
            <person name="Pinto D."/>
            <person name="Vollmers J."/>
            <person name="Rivas-Marin E."/>
            <person name="Kohn T."/>
            <person name="Peeters S.H."/>
            <person name="Heuer A."/>
            <person name="Rast P."/>
            <person name="Oberbeckmann S."/>
            <person name="Bunk B."/>
            <person name="Jeske O."/>
            <person name="Meyerdierks A."/>
            <person name="Storesund J.E."/>
            <person name="Kallscheuer N."/>
            <person name="Luecker S."/>
            <person name="Lage O.M."/>
            <person name="Pohl T."/>
            <person name="Merkel B.J."/>
            <person name="Hornburger P."/>
            <person name="Mueller R.-W."/>
            <person name="Bruemmer F."/>
            <person name="Labrenz M."/>
            <person name="Spormann A.M."/>
            <person name="Op den Camp H."/>
            <person name="Overmann J."/>
            <person name="Amann R."/>
            <person name="Jetten M.S.M."/>
            <person name="Mascher T."/>
            <person name="Medema M.H."/>
            <person name="Devos D.P."/>
            <person name="Kaster A.-K."/>
            <person name="Ovreas L."/>
            <person name="Rohde M."/>
            <person name="Galperin M.Y."/>
            <person name="Jogler C."/>
        </authorList>
    </citation>
    <scope>NUCLEOTIDE SEQUENCE [LARGE SCALE GENOMIC DNA]</scope>
    <source>
        <strain evidence="13 14">KS4</strain>
    </source>
</reference>
<dbReference type="OrthoDB" id="9808936at2"/>
<dbReference type="GO" id="GO:0071555">
    <property type="term" value="P:cell wall organization"/>
    <property type="evidence" value="ECO:0007669"/>
    <property type="project" value="UniProtKB-KW"/>
</dbReference>
<dbReference type="InterPro" id="IPR007235">
    <property type="entry name" value="Glyco_trans_28_C"/>
</dbReference>
<keyword evidence="14" id="KW-1185">Reference proteome</keyword>
<dbReference type="UniPathway" id="UPA00219"/>
<keyword evidence="9 10" id="KW-0961">Cell wall biogenesis/degradation</keyword>
<dbReference type="PANTHER" id="PTHR21015:SF22">
    <property type="entry name" value="GLYCOSYLTRANSFERASE"/>
    <property type="match status" value="1"/>
</dbReference>
<evidence type="ECO:0000256" key="8">
    <source>
        <dbReference type="ARBA" id="ARBA00023306"/>
    </source>
</evidence>
<dbReference type="EC" id="2.4.1.227" evidence="10"/>
<evidence type="ECO:0000256" key="1">
    <source>
        <dbReference type="ARBA" id="ARBA00022475"/>
    </source>
</evidence>
<proteinExistence type="inferred from homology"/>
<gene>
    <name evidence="10 13" type="primary">murG</name>
    <name evidence="13" type="ORF">KS4_07000</name>
</gene>
<evidence type="ECO:0000256" key="5">
    <source>
        <dbReference type="ARBA" id="ARBA00022960"/>
    </source>
</evidence>
<feature type="binding site" evidence="10">
    <location>
        <position position="163"/>
    </location>
    <ligand>
        <name>UDP-N-acetyl-alpha-D-glucosamine</name>
        <dbReference type="ChEBI" id="CHEBI:57705"/>
    </ligand>
</feature>
<dbReference type="KEGG" id="pcor:KS4_07000"/>
<dbReference type="GO" id="GO:0051301">
    <property type="term" value="P:cell division"/>
    <property type="evidence" value="ECO:0007669"/>
    <property type="project" value="UniProtKB-KW"/>
</dbReference>
<evidence type="ECO:0000256" key="2">
    <source>
        <dbReference type="ARBA" id="ARBA00022618"/>
    </source>
</evidence>
<keyword evidence="7 10" id="KW-0472">Membrane</keyword>
<evidence type="ECO:0000313" key="14">
    <source>
        <dbReference type="Proteomes" id="UP000317369"/>
    </source>
</evidence>
<sequence>MAKRTIIFAGGGSGGHIFPNIAINEQLIDLAPDSAIHYLLSNRPIDADIAAKNDLPYTALPAVPFNIRPRKFLNFYKNYKASQQHVISLFRQLNPTALVATGGFVSAPAVKAAKTLNIPIALVNLDAIPGKANRFAAKDATETFSVYPTGHLPRAKQIGLPLRQSARIQKEQDLARLDLHLDPGKPTLLIFAGSQGGQTLNKMMIEFASRTNARNLLTDWQILHITGQADYESVKNVYTQLKIPARVEPFCNQMHLVWAAATLAICRSGAGSVAEVWANAIPTIFLPYPFHKDNHQQANVEPLAATGGALVLKDLIEPHLNASQLIGALKALVTNEARREKMIASLKNTIPVDGAAEVARWLLTA</sequence>
<keyword evidence="6 10" id="KW-0573">Peptidoglycan synthesis</keyword>
<dbReference type="EMBL" id="CP036425">
    <property type="protein sequence ID" value="QDU32666.1"/>
    <property type="molecule type" value="Genomic_DNA"/>
</dbReference>